<dbReference type="PROSITE" id="PS50893">
    <property type="entry name" value="ABC_TRANSPORTER_2"/>
    <property type="match status" value="2"/>
</dbReference>
<keyword evidence="3" id="KW-0067">ATP-binding</keyword>
<gene>
    <name evidence="8" type="ORF">DF185_00835</name>
</gene>
<keyword evidence="9" id="KW-1185">Reference proteome</keyword>
<protein>
    <recommendedName>
        <fullName evidence="5">Probable ATP-binding protein YbiT</fullName>
    </recommendedName>
</protein>
<dbReference type="FunFam" id="3.40.50.300:FF:000070">
    <property type="entry name" value="Putative ABC transporter ATP-binding component"/>
    <property type="match status" value="1"/>
</dbReference>
<dbReference type="EMBL" id="QFLI01000001">
    <property type="protein sequence ID" value="PXY02671.1"/>
    <property type="molecule type" value="Genomic_DNA"/>
</dbReference>
<evidence type="ECO:0000256" key="2">
    <source>
        <dbReference type="ARBA" id="ARBA00022741"/>
    </source>
</evidence>
<dbReference type="Gene3D" id="3.40.50.300">
    <property type="entry name" value="P-loop containing nucleotide triphosphate hydrolases"/>
    <property type="match status" value="2"/>
</dbReference>
<dbReference type="InterPro" id="IPR003439">
    <property type="entry name" value="ABC_transporter-like_ATP-bd"/>
</dbReference>
<organism evidence="8 9">
    <name type="scientific">Marinifilum breve</name>
    <dbReference type="NCBI Taxonomy" id="2184082"/>
    <lineage>
        <taxon>Bacteria</taxon>
        <taxon>Pseudomonadati</taxon>
        <taxon>Bacteroidota</taxon>
        <taxon>Bacteroidia</taxon>
        <taxon>Marinilabiliales</taxon>
        <taxon>Marinifilaceae</taxon>
    </lineage>
</organism>
<evidence type="ECO:0000256" key="6">
    <source>
        <dbReference type="SAM" id="Coils"/>
    </source>
</evidence>
<dbReference type="SMART" id="SM00382">
    <property type="entry name" value="AAA"/>
    <property type="match status" value="1"/>
</dbReference>
<evidence type="ECO:0000256" key="5">
    <source>
        <dbReference type="ARBA" id="ARBA00074044"/>
    </source>
</evidence>
<feature type="coiled-coil region" evidence="6">
    <location>
        <begin position="241"/>
        <end position="275"/>
    </location>
</feature>
<comment type="similarity">
    <text evidence="4">Belongs to the ABC transporter superfamily. ABCF family. YbiT subfamily.</text>
</comment>
<keyword evidence="2" id="KW-0547">Nucleotide-binding</keyword>
<dbReference type="PANTHER" id="PTHR42855">
    <property type="entry name" value="ABC TRANSPORTER ATP-BINDING SUBUNIT"/>
    <property type="match status" value="1"/>
</dbReference>
<dbReference type="RefSeq" id="WP_110358831.1">
    <property type="nucleotide sequence ID" value="NZ_QFLI01000001.1"/>
</dbReference>
<keyword evidence="6" id="KW-0175">Coiled coil</keyword>
<dbReference type="GO" id="GO:0005524">
    <property type="term" value="F:ATP binding"/>
    <property type="evidence" value="ECO:0007669"/>
    <property type="project" value="UniProtKB-KW"/>
</dbReference>
<evidence type="ECO:0000256" key="1">
    <source>
        <dbReference type="ARBA" id="ARBA00022737"/>
    </source>
</evidence>
<proteinExistence type="inferred from homology"/>
<evidence type="ECO:0000259" key="7">
    <source>
        <dbReference type="PROSITE" id="PS50893"/>
    </source>
</evidence>
<dbReference type="OrthoDB" id="1521973at2"/>
<evidence type="ECO:0000313" key="9">
    <source>
        <dbReference type="Proteomes" id="UP000248079"/>
    </source>
</evidence>
<dbReference type="Pfam" id="PF00005">
    <property type="entry name" value="ABC_tran"/>
    <property type="match status" value="2"/>
</dbReference>
<dbReference type="Pfam" id="PF12848">
    <property type="entry name" value="ABC_tran_Xtn"/>
    <property type="match status" value="1"/>
</dbReference>
<dbReference type="SUPFAM" id="SSF52540">
    <property type="entry name" value="P-loop containing nucleoside triphosphate hydrolases"/>
    <property type="match status" value="2"/>
</dbReference>
<dbReference type="InterPro" id="IPR027417">
    <property type="entry name" value="P-loop_NTPase"/>
</dbReference>
<evidence type="ECO:0000313" key="8">
    <source>
        <dbReference type="EMBL" id="PXY02671.1"/>
    </source>
</evidence>
<sequence length="538" mass="60874">MISVSNLSIQFGKKPLFQDVNIKFTPGNCYGVIGANGAGKSTFLKILSGELDSTTGKVMMEPGERMAVLKQNHFEFDEFTVLDTVVMGHAELWAIMQEKNAIYAKPDFSEEDGIKASELEEKFAEMDGWNAESDAAELLSGLGIKEAFHYKSMKELSGKEKVRVLLAQALFGNPDNLLLDEPTNDLDLETVMWLENYLANFNNTVIVVSHDRHFLDSVCTDIVDIDFGKIKMFSGNYSFWYESSQLAARQQAQQNKKAEEKKKELQEFISRFSANVAKSKQTTSRKKMLEKLNIEDIQPSTRRYPGIIFQQEREAGDKIFSCMGLSKSIEGETLFKDVEFTIEKGEKVVFLSKDPRAMSSLFDIINGDTKADSGSYEWGVTITPAYLPLDNSSFFQEPLTLIDWLAQYSNDTSEIYLRGYLGKMLFSGEDIYKKADVLSGGEKVRCMVSRMMLKDANLLILDTPTNHLDLESIQSFNNALINFGGTVLMSSHDHEFIQTVSTRIIELTPNGIIDKLMDYDDYITSEKIKEQREKMYQV</sequence>
<dbReference type="PANTHER" id="PTHR42855:SF2">
    <property type="entry name" value="DRUG RESISTANCE ABC TRANSPORTER,ATP-BINDING PROTEIN"/>
    <property type="match status" value="1"/>
</dbReference>
<dbReference type="CDD" id="cd03221">
    <property type="entry name" value="ABCF_EF-3"/>
    <property type="match status" value="2"/>
</dbReference>
<dbReference type="InterPro" id="IPR032781">
    <property type="entry name" value="ABC_tran_Xtn"/>
</dbReference>
<accession>A0A2V4A204</accession>
<dbReference type="Proteomes" id="UP000248079">
    <property type="component" value="Unassembled WGS sequence"/>
</dbReference>
<feature type="domain" description="ABC transporter" evidence="7">
    <location>
        <begin position="2"/>
        <end position="252"/>
    </location>
</feature>
<dbReference type="AlphaFoldDB" id="A0A2V4A204"/>
<reference evidence="8 9" key="1">
    <citation type="submission" date="2018-05" db="EMBL/GenBank/DDBJ databases">
        <title>Marinifilum breve JC075T sp. nov., a marine bacterium isolated from Yongle Blue Hole in the South China Sea.</title>
        <authorList>
            <person name="Fu T."/>
        </authorList>
    </citation>
    <scope>NUCLEOTIDE SEQUENCE [LARGE SCALE GENOMIC DNA]</scope>
    <source>
        <strain evidence="8 9">JC075</strain>
    </source>
</reference>
<evidence type="ECO:0000256" key="4">
    <source>
        <dbReference type="ARBA" id="ARBA00061551"/>
    </source>
</evidence>
<dbReference type="InterPro" id="IPR003593">
    <property type="entry name" value="AAA+_ATPase"/>
</dbReference>
<evidence type="ECO:0000256" key="3">
    <source>
        <dbReference type="ARBA" id="ARBA00022840"/>
    </source>
</evidence>
<feature type="domain" description="ABC transporter" evidence="7">
    <location>
        <begin position="320"/>
        <end position="534"/>
    </location>
</feature>
<name>A0A2V4A204_9BACT</name>
<dbReference type="InterPro" id="IPR051309">
    <property type="entry name" value="ABCF_ATPase"/>
</dbReference>
<comment type="caution">
    <text evidence="8">The sequence shown here is derived from an EMBL/GenBank/DDBJ whole genome shotgun (WGS) entry which is preliminary data.</text>
</comment>
<dbReference type="GO" id="GO:0016887">
    <property type="term" value="F:ATP hydrolysis activity"/>
    <property type="evidence" value="ECO:0007669"/>
    <property type="project" value="InterPro"/>
</dbReference>
<keyword evidence="1" id="KW-0677">Repeat</keyword>
<dbReference type="FunFam" id="3.40.50.300:FF:000011">
    <property type="entry name" value="Putative ABC transporter ATP-binding component"/>
    <property type="match status" value="1"/>
</dbReference>